<reference evidence="1 2" key="1">
    <citation type="submission" date="2018-04" db="EMBL/GenBank/DDBJ databases">
        <title>Genomic Encyclopedia of Archaeal and Bacterial Type Strains, Phase II (KMG-II): from individual species to whole genera.</title>
        <authorList>
            <person name="Goeker M."/>
        </authorList>
    </citation>
    <scope>NUCLEOTIDE SEQUENCE [LARGE SCALE GENOMIC DNA]</scope>
    <source>
        <strain evidence="1 2">DSM 12244</strain>
    </source>
</reference>
<dbReference type="RefSeq" id="WP_170116147.1">
    <property type="nucleotide sequence ID" value="NZ_QBKU01000001.1"/>
</dbReference>
<dbReference type="AlphaFoldDB" id="A0A2T6CIW4"/>
<name>A0A2T6CIW4_9RHOB</name>
<protein>
    <submittedName>
        <fullName evidence="1">Uncharacterized protein</fullName>
    </submittedName>
</protein>
<proteinExistence type="predicted"/>
<sequence length="49" mass="5333">MLRLIILLFAAAIGFGLGIKYDRMQMAAECANGEGEWTGTICVNSELLQ</sequence>
<evidence type="ECO:0000313" key="2">
    <source>
        <dbReference type="Proteomes" id="UP000244092"/>
    </source>
</evidence>
<accession>A0A2T6CIW4</accession>
<dbReference type="Proteomes" id="UP000244092">
    <property type="component" value="Unassembled WGS sequence"/>
</dbReference>
<comment type="caution">
    <text evidence="1">The sequence shown here is derived from an EMBL/GenBank/DDBJ whole genome shotgun (WGS) entry which is preliminary data.</text>
</comment>
<gene>
    <name evidence="1" type="ORF">C8N31_10192</name>
</gene>
<organism evidence="1 2">
    <name type="scientific">Sulfitobacter mediterraneus</name>
    <dbReference type="NCBI Taxonomy" id="83219"/>
    <lineage>
        <taxon>Bacteria</taxon>
        <taxon>Pseudomonadati</taxon>
        <taxon>Pseudomonadota</taxon>
        <taxon>Alphaproteobacteria</taxon>
        <taxon>Rhodobacterales</taxon>
        <taxon>Roseobacteraceae</taxon>
        <taxon>Sulfitobacter</taxon>
    </lineage>
</organism>
<dbReference type="EMBL" id="QBKU01000001">
    <property type="protein sequence ID" value="PTX75439.1"/>
    <property type="molecule type" value="Genomic_DNA"/>
</dbReference>
<evidence type="ECO:0000313" key="1">
    <source>
        <dbReference type="EMBL" id="PTX75439.1"/>
    </source>
</evidence>